<dbReference type="PROSITE" id="PS51782">
    <property type="entry name" value="LYSM"/>
    <property type="match status" value="1"/>
</dbReference>
<dbReference type="KEGG" id="palw:PSAL_012150"/>
<gene>
    <name evidence="1" type="ORF">PSAL_012150</name>
</gene>
<dbReference type="PANTHER" id="PTHR34700:SF4">
    <property type="entry name" value="PHAGE-LIKE ELEMENT PBSX PROTEIN XKDP"/>
    <property type="match status" value="1"/>
</dbReference>
<dbReference type="AlphaFoldDB" id="A0A418SC63"/>
<evidence type="ECO:0000313" key="1">
    <source>
        <dbReference type="EMBL" id="QPM89984.1"/>
    </source>
</evidence>
<dbReference type="InterPro" id="IPR036779">
    <property type="entry name" value="LysM_dom_sf"/>
</dbReference>
<dbReference type="EMBL" id="CP060436">
    <property type="protein sequence ID" value="QPM89984.1"/>
    <property type="molecule type" value="Genomic_DNA"/>
</dbReference>
<dbReference type="OrthoDB" id="370541at2"/>
<dbReference type="InterPro" id="IPR052196">
    <property type="entry name" value="Bact_Kbp"/>
</dbReference>
<dbReference type="CDD" id="cd00118">
    <property type="entry name" value="LysM"/>
    <property type="match status" value="1"/>
</dbReference>
<protein>
    <submittedName>
        <fullName evidence="1">Uncharacterized protein</fullName>
    </submittedName>
</protein>
<dbReference type="InterPro" id="IPR018392">
    <property type="entry name" value="LysM"/>
</dbReference>
<proteinExistence type="predicted"/>
<accession>A0A418SC63</accession>
<organism evidence="1 2">
    <name type="scientific">Pseudooceanicola algae</name>
    <dbReference type="NCBI Taxonomy" id="1537215"/>
    <lineage>
        <taxon>Bacteria</taxon>
        <taxon>Pseudomonadati</taxon>
        <taxon>Pseudomonadota</taxon>
        <taxon>Alphaproteobacteria</taxon>
        <taxon>Rhodobacterales</taxon>
        <taxon>Paracoccaceae</taxon>
        <taxon>Pseudooceanicola</taxon>
    </lineage>
</organism>
<name>A0A418SC63_9RHOB</name>
<dbReference type="SMART" id="SM00257">
    <property type="entry name" value="LysM"/>
    <property type="match status" value="1"/>
</dbReference>
<dbReference type="Pfam" id="PF01476">
    <property type="entry name" value="LysM"/>
    <property type="match status" value="1"/>
</dbReference>
<evidence type="ECO:0000313" key="2">
    <source>
        <dbReference type="Proteomes" id="UP000283786"/>
    </source>
</evidence>
<dbReference type="Proteomes" id="UP000283786">
    <property type="component" value="Chromosome"/>
</dbReference>
<sequence>MKLAENFGLPAFAVVAGGLATGGAAIFFGWIGPQDGGKPAPAPASEIATEVDAPQPAPDAAEARQLAAVTPPETAAQAAEIPPEDAAVSDDLSPDPVAPVAEEIAEPAAPVPVPDVEAEQTAVAPSFDIVRMEGDGTALVAGQAAPNTSVSIQLDGVEIDRSLAGADGRFVSFLDITPGQAAQVMTLQGVGADGIADTLADQQVILAPVVTAAAQPATTSEAEPEIAALAAETPQATDSPASPVEPAGSVEAPQVVAAAAPVPTVLMAEGDGVQVLQQSDAPTGISGVELSTIAYDANGAVVLSGLARPGGYVRCYLDGILRATVDVGASGEWESRLTEVEPGVYSLRLDEVDDAGEVLSRVETPFERETPERIAAAQTAALGPAEQVTIQPGNTLWAIARDSYGQGVLYVRVFEANRELIRNPHLIYPGQVFTLPAAD</sequence>
<reference evidence="1 2" key="1">
    <citation type="submission" date="2020-08" db="EMBL/GenBank/DDBJ databases">
        <title>Genome sequence of Rhodobacteraceae bacterium Lw-13e.</title>
        <authorList>
            <person name="Poehlein A."/>
            <person name="Wolter L."/>
            <person name="Daniel R."/>
            <person name="Brinkhoff T."/>
        </authorList>
    </citation>
    <scope>NUCLEOTIDE SEQUENCE [LARGE SCALE GENOMIC DNA]</scope>
    <source>
        <strain evidence="1 2">Lw-13e</strain>
    </source>
</reference>
<keyword evidence="2" id="KW-1185">Reference proteome</keyword>
<dbReference type="PANTHER" id="PTHR34700">
    <property type="entry name" value="POTASSIUM BINDING PROTEIN KBP"/>
    <property type="match status" value="1"/>
</dbReference>
<dbReference type="Gene3D" id="3.10.350.10">
    <property type="entry name" value="LysM domain"/>
    <property type="match status" value="1"/>
</dbReference>